<keyword evidence="5 20" id="KW-0547">Nucleotide-binding</keyword>
<organism evidence="22 23">
    <name type="scientific">Amphilophus citrinellus</name>
    <name type="common">Midas cichlid</name>
    <name type="synonym">Cichlasoma citrinellum</name>
    <dbReference type="NCBI Taxonomy" id="61819"/>
    <lineage>
        <taxon>Eukaryota</taxon>
        <taxon>Metazoa</taxon>
        <taxon>Chordata</taxon>
        <taxon>Craniata</taxon>
        <taxon>Vertebrata</taxon>
        <taxon>Euteleostomi</taxon>
        <taxon>Actinopterygii</taxon>
        <taxon>Neopterygii</taxon>
        <taxon>Teleostei</taxon>
        <taxon>Neoteleostei</taxon>
        <taxon>Acanthomorphata</taxon>
        <taxon>Ovalentaria</taxon>
        <taxon>Cichlomorphae</taxon>
        <taxon>Cichliformes</taxon>
        <taxon>Cichlidae</taxon>
        <taxon>New World cichlids</taxon>
        <taxon>Cichlasomatinae</taxon>
        <taxon>Heroini</taxon>
        <taxon>Amphilophus</taxon>
    </lineage>
</organism>
<evidence type="ECO:0000256" key="18">
    <source>
        <dbReference type="ARBA" id="ARBA00048588"/>
    </source>
</evidence>
<dbReference type="CDD" id="cd19520">
    <property type="entry name" value="RecA-like_ATAD1"/>
    <property type="match status" value="1"/>
</dbReference>
<dbReference type="GO" id="GO:0140570">
    <property type="term" value="P:extraction of mislocalized protein from mitochondrial outer membrane"/>
    <property type="evidence" value="ECO:0007669"/>
    <property type="project" value="TreeGrafter"/>
</dbReference>
<dbReference type="Ensembl" id="ENSACIT00000027073.1">
    <property type="protein sequence ID" value="ENSACIP00000026380.1"/>
    <property type="gene ID" value="ENSACIG00000020421.1"/>
</dbReference>
<dbReference type="Gene3D" id="3.40.50.300">
    <property type="entry name" value="P-loop containing nucleotide triphosphate hydrolases"/>
    <property type="match status" value="1"/>
</dbReference>
<reference evidence="22" key="2">
    <citation type="submission" date="2025-09" db="UniProtKB">
        <authorList>
            <consortium name="Ensembl"/>
        </authorList>
    </citation>
    <scope>IDENTIFICATION</scope>
</reference>
<evidence type="ECO:0000256" key="11">
    <source>
        <dbReference type="ARBA" id="ARBA00023128"/>
    </source>
</evidence>
<evidence type="ECO:0000256" key="3">
    <source>
        <dbReference type="ARBA" id="ARBA00022475"/>
    </source>
</evidence>
<proteinExistence type="inferred from homology"/>
<evidence type="ECO:0000313" key="23">
    <source>
        <dbReference type="Proteomes" id="UP000261340"/>
    </source>
</evidence>
<dbReference type="AlphaFoldDB" id="A0A3Q0T2I9"/>
<sequence>TVQNKIKNLKLTKYEKRIAADLVDPLNMKTTWMDIAGLDTVIAELKETVILPVTKRHLFQGSKLLQPPKGVLLYGPPGCGKTLIAKATAKEAGFCFINLQVSTLTDKWYGESQKLAAAVFSLAVKLQPTIIFIDEIDSFLRNRSSSDHEVTAMMKTQFMSLWDGLGTDHHCQVLIMGATNRPDDLDPAILRRMPTKIHIKPPNVRQREDILRVILKNEKVSSLQEFAKETEGFSGSDLKEMCRVAALLGARDFIHNQTNVPSDDSICRINKHDLKKAISKIKESKNAGRHNTPPLLDIFFTYMLFQSIIIV</sequence>
<dbReference type="GO" id="GO:0005741">
    <property type="term" value="C:mitochondrial outer membrane"/>
    <property type="evidence" value="ECO:0007669"/>
    <property type="project" value="UniProtKB-SubCell"/>
</dbReference>
<dbReference type="PROSITE" id="PS00674">
    <property type="entry name" value="AAA"/>
    <property type="match status" value="1"/>
</dbReference>
<evidence type="ECO:0000256" key="15">
    <source>
        <dbReference type="ARBA" id="ARBA00037805"/>
    </source>
</evidence>
<evidence type="ECO:0000256" key="6">
    <source>
        <dbReference type="ARBA" id="ARBA00022787"/>
    </source>
</evidence>
<keyword evidence="8" id="KW-1278">Translocase</keyword>
<name>A0A3Q0T2I9_AMPCI</name>
<evidence type="ECO:0000256" key="1">
    <source>
        <dbReference type="ARBA" id="ARBA00004549"/>
    </source>
</evidence>
<evidence type="ECO:0000256" key="2">
    <source>
        <dbReference type="ARBA" id="ARBA00004572"/>
    </source>
</evidence>
<keyword evidence="11" id="KW-0496">Mitochondrion</keyword>
<keyword evidence="9" id="KW-1133">Transmembrane helix</keyword>
<keyword evidence="7 20" id="KW-0067">ATP-binding</keyword>
<comment type="catalytic activity">
    <reaction evidence="18">
        <text>[protein]-with a C-terminal TM segment(out) + ATP + H2O = [protein]-with a C-terminal TM segment(in) + ADP + phosphate + H(+)</text>
        <dbReference type="Rhea" id="RHEA:66168"/>
        <dbReference type="Rhea" id="RHEA-COMP:16963"/>
        <dbReference type="ChEBI" id="CHEBI:15377"/>
        <dbReference type="ChEBI" id="CHEBI:15378"/>
        <dbReference type="ChEBI" id="CHEBI:30616"/>
        <dbReference type="ChEBI" id="CHEBI:43474"/>
        <dbReference type="ChEBI" id="CHEBI:90782"/>
        <dbReference type="ChEBI" id="CHEBI:456216"/>
    </reaction>
</comment>
<evidence type="ECO:0000256" key="8">
    <source>
        <dbReference type="ARBA" id="ARBA00022967"/>
    </source>
</evidence>
<protein>
    <recommendedName>
        <fullName evidence="17">Outer mitochondrial transmembrane helix translocase</fullName>
    </recommendedName>
</protein>
<keyword evidence="6" id="KW-1000">Mitochondrion outer membrane</keyword>
<dbReference type="InterPro" id="IPR003959">
    <property type="entry name" value="ATPase_AAA_core"/>
</dbReference>
<evidence type="ECO:0000256" key="5">
    <source>
        <dbReference type="ARBA" id="ARBA00022741"/>
    </source>
</evidence>
<keyword evidence="10" id="KW-0770">Synapse</keyword>
<dbReference type="InterPro" id="IPR027417">
    <property type="entry name" value="P-loop_NTPase"/>
</dbReference>
<evidence type="ECO:0000256" key="10">
    <source>
        <dbReference type="ARBA" id="ARBA00023018"/>
    </source>
</evidence>
<dbReference type="SUPFAM" id="SSF52540">
    <property type="entry name" value="P-loop containing nucleoside triphosphate hydrolases"/>
    <property type="match status" value="1"/>
</dbReference>
<evidence type="ECO:0000256" key="9">
    <source>
        <dbReference type="ARBA" id="ARBA00022989"/>
    </source>
</evidence>
<keyword evidence="12" id="KW-0472">Membrane</keyword>
<evidence type="ECO:0000256" key="4">
    <source>
        <dbReference type="ARBA" id="ARBA00022692"/>
    </source>
</evidence>
<dbReference type="GO" id="GO:0005524">
    <property type="term" value="F:ATP binding"/>
    <property type="evidence" value="ECO:0007669"/>
    <property type="project" value="UniProtKB-KW"/>
</dbReference>
<keyword evidence="4" id="KW-0812">Transmembrane</keyword>
<dbReference type="PANTHER" id="PTHR45644:SF2">
    <property type="entry name" value="OUTER MITOCHONDRIAL TRANSMEMBRANE HELIX TRANSLOCASE"/>
    <property type="match status" value="1"/>
</dbReference>
<feature type="domain" description="AAA+ ATPase" evidence="21">
    <location>
        <begin position="67"/>
        <end position="203"/>
    </location>
</feature>
<dbReference type="InterPro" id="IPR051701">
    <property type="entry name" value="Mito_OM_Translocase_MSP1"/>
</dbReference>
<evidence type="ECO:0000256" key="13">
    <source>
        <dbReference type="ARBA" id="ARBA00023140"/>
    </source>
</evidence>
<dbReference type="InterPro" id="IPR003960">
    <property type="entry name" value="ATPase_AAA_CS"/>
</dbReference>
<dbReference type="Proteomes" id="UP000261340">
    <property type="component" value="Unplaced"/>
</dbReference>
<dbReference type="InterPro" id="IPR041569">
    <property type="entry name" value="AAA_lid_3"/>
</dbReference>
<dbReference type="Pfam" id="PF00004">
    <property type="entry name" value="AAA"/>
    <property type="match status" value="1"/>
</dbReference>
<evidence type="ECO:0000259" key="21">
    <source>
        <dbReference type="SMART" id="SM00382"/>
    </source>
</evidence>
<dbReference type="PANTHER" id="PTHR45644">
    <property type="entry name" value="AAA ATPASE, PUTATIVE (AFU_ORTHOLOGUE AFUA_2G12920)-RELATED-RELATED"/>
    <property type="match status" value="1"/>
</dbReference>
<keyword evidence="23" id="KW-1185">Reference proteome</keyword>
<evidence type="ECO:0000313" key="22">
    <source>
        <dbReference type="Ensembl" id="ENSACIP00000026380.1"/>
    </source>
</evidence>
<keyword evidence="14" id="KW-0628">Postsynaptic cell membrane</keyword>
<dbReference type="Pfam" id="PF17862">
    <property type="entry name" value="AAA_lid_3"/>
    <property type="match status" value="1"/>
</dbReference>
<comment type="subcellular location">
    <subcellularLocation>
        <location evidence="2">Mitochondrion outer membrane</location>
        <topology evidence="2">Single-pass membrane protein</topology>
    </subcellularLocation>
    <subcellularLocation>
        <location evidence="1">Peroxisome membrane</location>
        <topology evidence="1">Single-pass membrane protein</topology>
    </subcellularLocation>
    <subcellularLocation>
        <location evidence="15">Postsynaptic cell membrane</location>
        <topology evidence="15">Single-pass membrane protein</topology>
    </subcellularLocation>
</comment>
<evidence type="ECO:0000256" key="12">
    <source>
        <dbReference type="ARBA" id="ARBA00023136"/>
    </source>
</evidence>
<evidence type="ECO:0000256" key="7">
    <source>
        <dbReference type="ARBA" id="ARBA00022840"/>
    </source>
</evidence>
<comment type="similarity">
    <text evidence="16">Belongs to the AAA ATPase family. MSP1 subfamily.</text>
</comment>
<evidence type="ECO:0000256" key="20">
    <source>
        <dbReference type="RuleBase" id="RU003651"/>
    </source>
</evidence>
<accession>A0A3Q0T2I9</accession>
<dbReference type="InterPro" id="IPR003593">
    <property type="entry name" value="AAA+_ATPase"/>
</dbReference>
<dbReference type="GeneTree" id="ENSGT00940000166329"/>
<evidence type="ECO:0000256" key="19">
    <source>
        <dbReference type="ARBA" id="ARBA00056396"/>
    </source>
</evidence>
<dbReference type="Gene3D" id="1.10.8.60">
    <property type="match status" value="1"/>
</dbReference>
<evidence type="ECO:0000256" key="17">
    <source>
        <dbReference type="ARBA" id="ARBA00040718"/>
    </source>
</evidence>
<keyword evidence="3" id="KW-1003">Cell membrane</keyword>
<evidence type="ECO:0000256" key="14">
    <source>
        <dbReference type="ARBA" id="ARBA00023257"/>
    </source>
</evidence>
<keyword evidence="13" id="KW-0576">Peroxisome</keyword>
<dbReference type="GO" id="GO:0005778">
    <property type="term" value="C:peroxisomal membrane"/>
    <property type="evidence" value="ECO:0007669"/>
    <property type="project" value="UniProtKB-SubCell"/>
</dbReference>
<dbReference type="FunFam" id="3.40.50.300:FF:000538">
    <property type="entry name" value="ATPase family AAA domain-containing protein 1"/>
    <property type="match status" value="1"/>
</dbReference>
<dbReference type="GO" id="GO:0045211">
    <property type="term" value="C:postsynaptic membrane"/>
    <property type="evidence" value="ECO:0007669"/>
    <property type="project" value="UniProtKB-SubCell"/>
</dbReference>
<dbReference type="SMART" id="SM00382">
    <property type="entry name" value="AAA"/>
    <property type="match status" value="1"/>
</dbReference>
<reference evidence="22" key="1">
    <citation type="submission" date="2025-08" db="UniProtKB">
        <authorList>
            <consortium name="Ensembl"/>
        </authorList>
    </citation>
    <scope>IDENTIFICATION</scope>
</reference>
<evidence type="ECO:0000256" key="16">
    <source>
        <dbReference type="ARBA" id="ARBA00038383"/>
    </source>
</evidence>
<comment type="function">
    <text evidence="19">Outer mitochondrial translocase required to remove mislocalized tail-anchored transmembrane proteins on mitochondria. Specifically recognizes and binds tail-anchored transmembrane proteins: acts as a dislocase that mediates the ATP-dependent extraction of mistargeted tail-anchored transmembrane proteins from the mitochondrion outer membrane. Also plays a critical role in regulating the surface expression of AMPA receptors (AMPAR), thereby regulating synaptic plasticity and learning and memory.</text>
</comment>
<dbReference type="GO" id="GO:0016887">
    <property type="term" value="F:ATP hydrolysis activity"/>
    <property type="evidence" value="ECO:0007669"/>
    <property type="project" value="InterPro"/>
</dbReference>